<dbReference type="InterPro" id="IPR036188">
    <property type="entry name" value="FAD/NAD-bd_sf"/>
</dbReference>
<sequence>MDTTFPDYDDLPSVEGISEPCAWGLFSRNGEKDLYGCLHKVTPDIIREATAEVEFNTQSHFHHQKSACVYNGSQPSIEDFTQARGTDAGKTLPTLDHWHTRGGLVARGVLIDYVSYAQRKGIQYTPISPHAIKVREIEEIAREQGVTFKQGDVIIIRTGYTDIVGAAEPEEQEAMINTGMSAGVEGSIDAVKWFWNTHCSAVASDSVGFEVLPATKDGVIGAGGSPDLVLHPHFLGLLGLHVGELWDLKALSEYCATKQRYTFLLTSIPLNIPGLVGSPPLRVIALGAGASGICLAKFLPEQLKNVQLAIYDKNPEYGGTWYENRYPGCACDIPSHIYQFSWAKNPNWSEYYAGAGEILQYFKDVVDRFDLAKYIHLSHQITGAYWNDSRGVWDIHVRNVGTGEVFISSAEIFINCSGILNAWNWPDIKGLSDFKGKLYHTADYDPEIDLEGKRVAVVGIGSSGVQVIPSILPQVSKLYAWIRQPTWMTAGFAQKFAGPNGDNFHYGAEQQEYFRTHPDEYLEYCKQLESEISRMFPLFLRGSPESAAAREPGNGFLEALTSPKVTTFLEPLQTVTENANGVNLQDIQAKRPTSYLAMAIPGMPNYFTVGGPYFSFGHGSYISMVELFMNNILQVVKKMQKEDIKSVTPKKEATDAFMEHADVWLKRTVWSESCTNWFKNSKADGVLTVFPGSRVVLADLLQTPLFEDYIFDYWSMNRFAFLGNGFSTLEHDGSDIAWYMGEKGKDGLLPEKVQVNGSAASPEWEDLAVKVAIPAFDPTDVNPEQLREATNALRLKLSAEGCASSGFGNDVQSRDYSITTRDHQNIIARVYRPKNQPPDLLLPVYLFFHGGGFLFGGVETEDDACYRIVSTFSAPGIIVVSINYRHTPEFKYPVPFNDAWDAFEWLAGLAASVALKAARLHKLNTKASPMMKISGQLLCIPWLIVDTDNYPWAHLPCSSYHQNADAPVLPMELLKLFSRLLDASNAPPDENKCISMAEEEDIKELPKTSFLICGRDVLRDEGIFYEERLRKNG</sequence>
<keyword evidence="8" id="KW-1185">Reference proteome</keyword>
<evidence type="ECO:0000313" key="8">
    <source>
        <dbReference type="Proteomes" id="UP000838763"/>
    </source>
</evidence>
<dbReference type="Pfam" id="PF07859">
    <property type="entry name" value="Abhydrolase_3"/>
    <property type="match status" value="1"/>
</dbReference>
<dbReference type="AlphaFoldDB" id="A0A9P1H5X0"/>
<dbReference type="Gene3D" id="3.50.30.50">
    <property type="entry name" value="Putative cyclase"/>
    <property type="match status" value="1"/>
</dbReference>
<reference evidence="7" key="1">
    <citation type="submission" date="2022-11" db="EMBL/GenBank/DDBJ databases">
        <authorList>
            <person name="Scott C."/>
            <person name="Bruce N."/>
        </authorList>
    </citation>
    <scope>NUCLEOTIDE SEQUENCE</scope>
</reference>
<evidence type="ECO:0000256" key="3">
    <source>
        <dbReference type="ARBA" id="ARBA00022630"/>
    </source>
</evidence>
<dbReference type="Proteomes" id="UP000838763">
    <property type="component" value="Unassembled WGS sequence"/>
</dbReference>
<dbReference type="GO" id="GO:0004499">
    <property type="term" value="F:N,N-dimethylaniline monooxygenase activity"/>
    <property type="evidence" value="ECO:0007669"/>
    <property type="project" value="InterPro"/>
</dbReference>
<evidence type="ECO:0000259" key="6">
    <source>
        <dbReference type="Pfam" id="PF07859"/>
    </source>
</evidence>
<evidence type="ECO:0000313" key="7">
    <source>
        <dbReference type="EMBL" id="CAI4215879.1"/>
    </source>
</evidence>
<keyword evidence="4" id="KW-0274">FAD</keyword>
<keyword evidence="3" id="KW-0285">Flavoprotein</keyword>
<dbReference type="InterPro" id="IPR007325">
    <property type="entry name" value="KFase/CYL"/>
</dbReference>
<dbReference type="PANTHER" id="PTHR42877">
    <property type="entry name" value="L-ORNITHINE N(5)-MONOOXYGENASE-RELATED"/>
    <property type="match status" value="1"/>
</dbReference>
<evidence type="ECO:0000256" key="2">
    <source>
        <dbReference type="ARBA" id="ARBA00010139"/>
    </source>
</evidence>
<comment type="caution">
    <text evidence="7">The sequence shown here is derived from an EMBL/GenBank/DDBJ whole genome shotgun (WGS) entry which is preliminary data.</text>
</comment>
<dbReference type="GO" id="GO:0019441">
    <property type="term" value="P:L-tryptophan catabolic process to kynurenine"/>
    <property type="evidence" value="ECO:0007669"/>
    <property type="project" value="InterPro"/>
</dbReference>
<proteinExistence type="inferred from homology"/>
<keyword evidence="5" id="KW-0560">Oxidoreductase</keyword>
<protein>
    <recommendedName>
        <fullName evidence="6">Alpha/beta hydrolase fold-3 domain-containing protein</fullName>
    </recommendedName>
</protein>
<dbReference type="Pfam" id="PF00743">
    <property type="entry name" value="FMO-like"/>
    <property type="match status" value="1"/>
</dbReference>
<dbReference type="InterPro" id="IPR020946">
    <property type="entry name" value="Flavin_mOase-like"/>
</dbReference>
<dbReference type="EMBL" id="CALLCH030000013">
    <property type="protein sequence ID" value="CAI4215879.1"/>
    <property type="molecule type" value="Genomic_DNA"/>
</dbReference>
<dbReference type="OrthoDB" id="5396at2759"/>
<dbReference type="SUPFAM" id="SSF53474">
    <property type="entry name" value="alpha/beta-Hydrolases"/>
    <property type="match status" value="1"/>
</dbReference>
<feature type="domain" description="Alpha/beta hydrolase fold-3" evidence="6">
    <location>
        <begin position="846"/>
        <end position="918"/>
    </location>
</feature>
<comment type="similarity">
    <text evidence="2">Belongs to the FAD-binding monooxygenase family.</text>
</comment>
<organism evidence="7 8">
    <name type="scientific">Parascedosporium putredinis</name>
    <dbReference type="NCBI Taxonomy" id="1442378"/>
    <lineage>
        <taxon>Eukaryota</taxon>
        <taxon>Fungi</taxon>
        <taxon>Dikarya</taxon>
        <taxon>Ascomycota</taxon>
        <taxon>Pezizomycotina</taxon>
        <taxon>Sordariomycetes</taxon>
        <taxon>Hypocreomycetidae</taxon>
        <taxon>Microascales</taxon>
        <taxon>Microascaceae</taxon>
        <taxon>Parascedosporium</taxon>
    </lineage>
</organism>
<comment type="similarity">
    <text evidence="1">Belongs to the Cyclase 1 superfamily.</text>
</comment>
<dbReference type="InterPro" id="IPR029058">
    <property type="entry name" value="AB_hydrolase_fold"/>
</dbReference>
<evidence type="ECO:0000256" key="4">
    <source>
        <dbReference type="ARBA" id="ARBA00022827"/>
    </source>
</evidence>
<evidence type="ECO:0000256" key="5">
    <source>
        <dbReference type="ARBA" id="ARBA00023002"/>
    </source>
</evidence>
<dbReference type="SUPFAM" id="SSF51905">
    <property type="entry name" value="FAD/NAD(P)-binding domain"/>
    <property type="match status" value="1"/>
</dbReference>
<gene>
    <name evidence="7" type="ORF">PPNO1_LOCUS5553</name>
</gene>
<dbReference type="GO" id="GO:0050660">
    <property type="term" value="F:flavin adenine dinucleotide binding"/>
    <property type="evidence" value="ECO:0007669"/>
    <property type="project" value="InterPro"/>
</dbReference>
<dbReference type="InterPro" id="IPR013094">
    <property type="entry name" value="AB_hydrolase_3"/>
</dbReference>
<dbReference type="GO" id="GO:0004061">
    <property type="term" value="F:arylformamidase activity"/>
    <property type="evidence" value="ECO:0007669"/>
    <property type="project" value="InterPro"/>
</dbReference>
<dbReference type="SUPFAM" id="SSF102198">
    <property type="entry name" value="Putative cyclase"/>
    <property type="match status" value="1"/>
</dbReference>
<dbReference type="PANTHER" id="PTHR42877:SF7">
    <property type="entry name" value="FLAVIN-BINDING MONOOXYGENASE-RELATED"/>
    <property type="match status" value="1"/>
</dbReference>
<evidence type="ECO:0000256" key="1">
    <source>
        <dbReference type="ARBA" id="ARBA00007865"/>
    </source>
</evidence>
<accession>A0A9P1H5X0</accession>
<dbReference type="Pfam" id="PF04199">
    <property type="entry name" value="Cyclase"/>
    <property type="match status" value="1"/>
</dbReference>
<dbReference type="Gene3D" id="3.50.50.60">
    <property type="entry name" value="FAD/NAD(P)-binding domain"/>
    <property type="match status" value="2"/>
</dbReference>
<dbReference type="GO" id="GO:0050661">
    <property type="term" value="F:NADP binding"/>
    <property type="evidence" value="ECO:0007669"/>
    <property type="project" value="InterPro"/>
</dbReference>
<name>A0A9P1H5X0_9PEZI</name>
<dbReference type="InterPro" id="IPR037175">
    <property type="entry name" value="KFase_sf"/>
</dbReference>
<dbReference type="Gene3D" id="3.40.50.1820">
    <property type="entry name" value="alpha/beta hydrolase"/>
    <property type="match status" value="2"/>
</dbReference>
<dbReference type="InterPro" id="IPR051209">
    <property type="entry name" value="FAD-bind_Monooxygenase_sf"/>
</dbReference>